<dbReference type="SUPFAM" id="SSF143081">
    <property type="entry name" value="BB1717-like"/>
    <property type="match status" value="1"/>
</dbReference>
<evidence type="ECO:0000256" key="3">
    <source>
        <dbReference type="ARBA" id="ARBA00022763"/>
    </source>
</evidence>
<protein>
    <recommendedName>
        <fullName evidence="8">Abasic site processing protein</fullName>
        <ecNumber evidence="8">3.4.-.-</ecNumber>
    </recommendedName>
</protein>
<proteinExistence type="inferred from homology"/>
<dbReference type="InterPro" id="IPR003738">
    <property type="entry name" value="SRAP"/>
</dbReference>
<dbReference type="EC" id="3.4.-.-" evidence="8"/>
<evidence type="ECO:0000256" key="4">
    <source>
        <dbReference type="ARBA" id="ARBA00022801"/>
    </source>
</evidence>
<evidence type="ECO:0000313" key="10">
    <source>
        <dbReference type="Proteomes" id="UP001352263"/>
    </source>
</evidence>
<dbReference type="EMBL" id="JAWIIV010000015">
    <property type="protein sequence ID" value="MEC4720973.1"/>
    <property type="molecule type" value="Genomic_DNA"/>
</dbReference>
<keyword evidence="4 8" id="KW-0378">Hydrolase</keyword>
<dbReference type="RefSeq" id="WP_326507687.1">
    <property type="nucleotide sequence ID" value="NZ_JAWIIV010000015.1"/>
</dbReference>
<evidence type="ECO:0000256" key="2">
    <source>
        <dbReference type="ARBA" id="ARBA00022670"/>
    </source>
</evidence>
<keyword evidence="3" id="KW-0227">DNA damage</keyword>
<evidence type="ECO:0000256" key="1">
    <source>
        <dbReference type="ARBA" id="ARBA00008136"/>
    </source>
</evidence>
<dbReference type="PANTHER" id="PTHR13604:SF0">
    <property type="entry name" value="ABASIC SITE PROCESSING PROTEIN HMCES"/>
    <property type="match status" value="1"/>
</dbReference>
<keyword evidence="6" id="KW-0238">DNA-binding</keyword>
<dbReference type="Proteomes" id="UP001352263">
    <property type="component" value="Unassembled WGS sequence"/>
</dbReference>
<reference evidence="9 10" key="1">
    <citation type="submission" date="2023-10" db="EMBL/GenBank/DDBJ databases">
        <title>Noviherbaspirillum sp. CPCC 100848 genome assembly.</title>
        <authorList>
            <person name="Li X.Y."/>
            <person name="Fang X.M."/>
        </authorList>
    </citation>
    <scope>NUCLEOTIDE SEQUENCE [LARGE SCALE GENOMIC DNA]</scope>
    <source>
        <strain evidence="9 10">CPCC 100848</strain>
    </source>
</reference>
<dbReference type="PANTHER" id="PTHR13604">
    <property type="entry name" value="DC12-RELATED"/>
    <property type="match status" value="1"/>
</dbReference>
<comment type="similarity">
    <text evidence="1 8">Belongs to the SOS response-associated peptidase family.</text>
</comment>
<evidence type="ECO:0000313" key="9">
    <source>
        <dbReference type="EMBL" id="MEC4720973.1"/>
    </source>
</evidence>
<comment type="caution">
    <text evidence="9">The sequence shown here is derived from an EMBL/GenBank/DDBJ whole genome shotgun (WGS) entry which is preliminary data.</text>
</comment>
<name>A0ABU6JBR2_9BURK</name>
<keyword evidence="10" id="KW-1185">Reference proteome</keyword>
<dbReference type="Pfam" id="PF02586">
    <property type="entry name" value="SRAP"/>
    <property type="match status" value="1"/>
</dbReference>
<keyword evidence="2 8" id="KW-0645">Protease</keyword>
<evidence type="ECO:0000256" key="8">
    <source>
        <dbReference type="RuleBase" id="RU364100"/>
    </source>
</evidence>
<accession>A0ABU6JBR2</accession>
<organism evidence="9 10">
    <name type="scientific">Noviherbaspirillum album</name>
    <dbReference type="NCBI Taxonomy" id="3080276"/>
    <lineage>
        <taxon>Bacteria</taxon>
        <taxon>Pseudomonadati</taxon>
        <taxon>Pseudomonadota</taxon>
        <taxon>Betaproteobacteria</taxon>
        <taxon>Burkholderiales</taxon>
        <taxon>Oxalobacteraceae</taxon>
        <taxon>Noviherbaspirillum</taxon>
    </lineage>
</organism>
<evidence type="ECO:0000256" key="6">
    <source>
        <dbReference type="ARBA" id="ARBA00023125"/>
    </source>
</evidence>
<dbReference type="InterPro" id="IPR036590">
    <property type="entry name" value="SRAP-like"/>
</dbReference>
<dbReference type="Gene3D" id="3.90.1680.10">
    <property type="entry name" value="SOS response associated peptidase-like"/>
    <property type="match status" value="1"/>
</dbReference>
<keyword evidence="5" id="KW-0190">Covalent protein-DNA linkage</keyword>
<evidence type="ECO:0000256" key="5">
    <source>
        <dbReference type="ARBA" id="ARBA00023124"/>
    </source>
</evidence>
<sequence>MCANYIPSTHDQLRQHFQVAPPDSDYVAESYPGYMSPLIRLPRTDAAVGDRACALGMFGMVPHWAESKLARQTYNARTETVASKPSFRHAFKHGQFCIIPAAAVFEPSYETGKSERWEIMNVDGTPLGIAGIWEHKQAGPDGLELLSFSMLTINADGHPLMQRFHKPDDEKRMLVILRPDQYDKWLHCPVEEAEQFFERYPAERLVAHPADPKASKPVPQQSLF</sequence>
<keyword evidence="7" id="KW-0456">Lyase</keyword>
<evidence type="ECO:0000256" key="7">
    <source>
        <dbReference type="ARBA" id="ARBA00023239"/>
    </source>
</evidence>
<gene>
    <name evidence="9" type="ORF">RY831_17540</name>
</gene>